<dbReference type="EMBL" id="FNNC01000001">
    <property type="protein sequence ID" value="SDW22022.1"/>
    <property type="molecule type" value="Genomic_DNA"/>
</dbReference>
<feature type="region of interest" description="Disordered" evidence="1">
    <location>
        <begin position="35"/>
        <end position="65"/>
    </location>
</feature>
<evidence type="ECO:0000313" key="3">
    <source>
        <dbReference type="EMBL" id="SDW22022.1"/>
    </source>
</evidence>
<feature type="compositionally biased region" description="Acidic residues" evidence="1">
    <location>
        <begin position="40"/>
        <end position="51"/>
    </location>
</feature>
<protein>
    <submittedName>
        <fullName evidence="3">Uncharacterized protein</fullName>
    </submittedName>
</protein>
<feature type="compositionally biased region" description="Basic and acidic residues" evidence="1">
    <location>
        <begin position="52"/>
        <end position="65"/>
    </location>
</feature>
<dbReference type="OrthoDB" id="2087420at2"/>
<name>A0A1H2RRB2_9BACI</name>
<reference evidence="3 4" key="1">
    <citation type="submission" date="2016-10" db="EMBL/GenBank/DDBJ databases">
        <authorList>
            <person name="de Groot N.N."/>
        </authorList>
    </citation>
    <scope>NUCLEOTIDE SEQUENCE [LARGE SCALE GENOMIC DNA]</scope>
    <source>
        <strain evidence="3 4">DSM 23126</strain>
    </source>
</reference>
<accession>A0A1H2RRB2</accession>
<keyword evidence="2" id="KW-0472">Membrane</keyword>
<evidence type="ECO:0000256" key="2">
    <source>
        <dbReference type="SAM" id="Phobius"/>
    </source>
</evidence>
<feature type="transmembrane region" description="Helical" evidence="2">
    <location>
        <begin position="7"/>
        <end position="28"/>
    </location>
</feature>
<dbReference type="Proteomes" id="UP000199488">
    <property type="component" value="Unassembled WGS sequence"/>
</dbReference>
<proteinExistence type="predicted"/>
<gene>
    <name evidence="3" type="ORF">SAMN05421781_0884</name>
</gene>
<dbReference type="AlphaFoldDB" id="A0A1H2RRB2"/>
<evidence type="ECO:0000256" key="1">
    <source>
        <dbReference type="SAM" id="MobiDB-lite"/>
    </source>
</evidence>
<dbReference type="RefSeq" id="WP_091611651.1">
    <property type="nucleotide sequence ID" value="NZ_FNNC01000001.1"/>
</dbReference>
<keyword evidence="2" id="KW-0812">Transmembrane</keyword>
<keyword evidence="4" id="KW-1185">Reference proteome</keyword>
<organism evidence="3 4">
    <name type="scientific">Marinococcus luteus</name>
    <dbReference type="NCBI Taxonomy" id="1122204"/>
    <lineage>
        <taxon>Bacteria</taxon>
        <taxon>Bacillati</taxon>
        <taxon>Bacillota</taxon>
        <taxon>Bacilli</taxon>
        <taxon>Bacillales</taxon>
        <taxon>Bacillaceae</taxon>
        <taxon>Marinococcus</taxon>
    </lineage>
</organism>
<evidence type="ECO:0000313" key="4">
    <source>
        <dbReference type="Proteomes" id="UP000199488"/>
    </source>
</evidence>
<sequence>MKKGVTVLAAGIIIFITVLSIYVVYPWLEEMENQTAGAEQENENDSEEEADQEHQLTKTEKKVQREGEMKNYIAARHDRWNELTGYGGEKMVEAENIQEPEEKIEKLKSLAAQTDNPDLARDLRNAAGWNERFQQKEQSDTEEEQTAETIHRIFHDLDVYYNGHGQEPFGVTHVDDGQYAEKTDI</sequence>
<keyword evidence="2" id="KW-1133">Transmembrane helix</keyword>